<evidence type="ECO:0000256" key="3">
    <source>
        <dbReference type="ARBA" id="ARBA00010279"/>
    </source>
</evidence>
<comment type="cofactor">
    <cofactor evidence="13">
        <name>Zn(2+)</name>
        <dbReference type="ChEBI" id="CHEBI:29105"/>
    </cofactor>
    <text evidence="13">Binds 1 zinc ion per subunit.</text>
</comment>
<dbReference type="PANTHER" id="PTHR37016:SF3">
    <property type="entry name" value="NEUTRAL PROTEASE 2-RELATED"/>
    <property type="match status" value="1"/>
</dbReference>
<comment type="caution">
    <text evidence="16">The sequence shown here is derived from an EMBL/GenBank/DDBJ whole genome shotgun (WGS) entry which is preliminary data.</text>
</comment>
<evidence type="ECO:0000256" key="10">
    <source>
        <dbReference type="ARBA" id="ARBA00022833"/>
    </source>
</evidence>
<keyword evidence="7 13" id="KW-0479">Metal-binding</keyword>
<feature type="domain" description="Lysine-specific metallo-endopeptidase" evidence="15">
    <location>
        <begin position="339"/>
        <end position="484"/>
    </location>
</feature>
<evidence type="ECO:0000256" key="5">
    <source>
        <dbReference type="ARBA" id="ARBA00022670"/>
    </source>
</evidence>
<evidence type="ECO:0000256" key="1">
    <source>
        <dbReference type="ARBA" id="ARBA00001187"/>
    </source>
</evidence>
<feature type="signal peptide" evidence="13">
    <location>
        <begin position="1"/>
        <end position="18"/>
    </location>
</feature>
<dbReference type="Pfam" id="PF02102">
    <property type="entry name" value="Peptidase_M35"/>
    <property type="match status" value="1"/>
</dbReference>
<evidence type="ECO:0000259" key="15">
    <source>
        <dbReference type="SMART" id="SM01351"/>
    </source>
</evidence>
<protein>
    <recommendedName>
        <fullName evidence="13">Neutral protease 2</fullName>
        <ecNumber evidence="13">3.4.24.39</ecNumber>
    </recommendedName>
    <alternativeName>
        <fullName evidence="13">Deuterolysin</fullName>
    </alternativeName>
</protein>
<keyword evidence="5 13" id="KW-0645">Protease</keyword>
<evidence type="ECO:0000256" key="11">
    <source>
        <dbReference type="ARBA" id="ARBA00023049"/>
    </source>
</evidence>
<evidence type="ECO:0000313" key="17">
    <source>
        <dbReference type="Proteomes" id="UP000774617"/>
    </source>
</evidence>
<dbReference type="InterPro" id="IPR024079">
    <property type="entry name" value="MetalloPept_cat_dom_sf"/>
</dbReference>
<keyword evidence="9 13" id="KW-0378">Hydrolase</keyword>
<evidence type="ECO:0000256" key="2">
    <source>
        <dbReference type="ARBA" id="ARBA00004613"/>
    </source>
</evidence>
<name>A0ABQ8FSS6_9PEZI</name>
<proteinExistence type="inferred from homology"/>
<keyword evidence="12" id="KW-0865">Zymogen</keyword>
<comment type="catalytic activity">
    <reaction evidence="1 13">
        <text>Preferential cleavage of bonds with hydrophobic residues in P1'. Also 3-Asn-|-Gln-4 and 8-Gly-|-Ser-9 bonds in insulin B chain.</text>
        <dbReference type="EC" id="3.4.24.39"/>
    </reaction>
</comment>
<comment type="subcellular location">
    <subcellularLocation>
        <location evidence="2 13">Secreted</location>
    </subcellularLocation>
</comment>
<dbReference type="SUPFAM" id="SSF55486">
    <property type="entry name" value="Metalloproteases ('zincins'), catalytic domain"/>
    <property type="match status" value="1"/>
</dbReference>
<evidence type="ECO:0000256" key="4">
    <source>
        <dbReference type="ARBA" id="ARBA00022525"/>
    </source>
</evidence>
<reference evidence="16 17" key="1">
    <citation type="journal article" date="2021" name="Nat. Commun.">
        <title>Genetic determinants of endophytism in the Arabidopsis root mycobiome.</title>
        <authorList>
            <person name="Mesny F."/>
            <person name="Miyauchi S."/>
            <person name="Thiergart T."/>
            <person name="Pickel B."/>
            <person name="Atanasova L."/>
            <person name="Karlsson M."/>
            <person name="Huettel B."/>
            <person name="Barry K.W."/>
            <person name="Haridas S."/>
            <person name="Chen C."/>
            <person name="Bauer D."/>
            <person name="Andreopoulos W."/>
            <person name="Pangilinan J."/>
            <person name="LaButti K."/>
            <person name="Riley R."/>
            <person name="Lipzen A."/>
            <person name="Clum A."/>
            <person name="Drula E."/>
            <person name="Henrissat B."/>
            <person name="Kohler A."/>
            <person name="Grigoriev I.V."/>
            <person name="Martin F.M."/>
            <person name="Hacquard S."/>
        </authorList>
    </citation>
    <scope>NUCLEOTIDE SEQUENCE [LARGE SCALE GENOMIC DNA]</scope>
    <source>
        <strain evidence="16 17">MPI-SDFR-AT-0080</strain>
    </source>
</reference>
<feature type="compositionally biased region" description="Acidic residues" evidence="14">
    <location>
        <begin position="87"/>
        <end position="104"/>
    </location>
</feature>
<accession>A0ABQ8FSS6</accession>
<keyword evidence="10 13" id="KW-0862">Zinc</keyword>
<evidence type="ECO:0000313" key="16">
    <source>
        <dbReference type="EMBL" id="KAH7021826.1"/>
    </source>
</evidence>
<evidence type="ECO:0000256" key="14">
    <source>
        <dbReference type="SAM" id="MobiDB-lite"/>
    </source>
</evidence>
<feature type="compositionally biased region" description="Polar residues" evidence="14">
    <location>
        <begin position="132"/>
        <end position="145"/>
    </location>
</feature>
<evidence type="ECO:0000256" key="13">
    <source>
        <dbReference type="RuleBase" id="RU361126"/>
    </source>
</evidence>
<keyword evidence="11 13" id="KW-0482">Metalloprotease</keyword>
<feature type="region of interest" description="Disordered" evidence="14">
    <location>
        <begin position="85"/>
        <end position="157"/>
    </location>
</feature>
<feature type="compositionally biased region" description="Basic and acidic residues" evidence="14">
    <location>
        <begin position="105"/>
        <end position="118"/>
    </location>
</feature>
<evidence type="ECO:0000256" key="7">
    <source>
        <dbReference type="ARBA" id="ARBA00022723"/>
    </source>
</evidence>
<dbReference type="SMART" id="SM01351">
    <property type="entry name" value="Aspzincin_M35"/>
    <property type="match status" value="1"/>
</dbReference>
<dbReference type="InterPro" id="IPR001384">
    <property type="entry name" value="Peptidase_M35"/>
</dbReference>
<dbReference type="EC" id="3.4.24.39" evidence="13"/>
<dbReference type="PANTHER" id="PTHR37016">
    <property type="match status" value="1"/>
</dbReference>
<gene>
    <name evidence="16" type="ORF">B0J12DRAFT_733259</name>
</gene>
<dbReference type="PRINTS" id="PR00768">
    <property type="entry name" value="DEUTEROLYSIN"/>
</dbReference>
<keyword evidence="4 13" id="KW-0964">Secreted</keyword>
<dbReference type="Proteomes" id="UP000774617">
    <property type="component" value="Unassembled WGS sequence"/>
</dbReference>
<feature type="region of interest" description="Disordered" evidence="14">
    <location>
        <begin position="508"/>
        <end position="542"/>
    </location>
</feature>
<sequence length="542" mass="60392">MRTLLYILLAVHVVLVQGAPQHDDWTTGLAKRGVGLYNSLLKEAQDQICKRCKKKKKPIPILLCPKVVAGSEHIDAWLQEINNIFGADDDDDDDDDDGDGDDGEYDGHEDYGGEEDSKLVPNYLNDPDWAPGSTTGPATGQNSSDPESDLNYTVPDPSATITFDDGVASLNVSIERKGNTKVEVSIHNNGTIDLYLLKNGSVLDPRPVFKATVYQRGKFDSLDFQGIYPYPSGKWSDEDWLFLEAGRTSSVRFDIAETVLGTFLFKRKHDIERQLLAFSSDPLVLDSVNGTEAAVLFNSTHALGLERRLDLDPDCSPYQIRRLESAIDWCAIMALEASVDALVWGGDRRSRFYAYFKSTMQNVRCRVAVKLMNIAQECRHTMMGSQGYIRCEERYPGMCGAHDQAITNPRTGSIWICPRLWRKPLRSVNCGITDISTTIIHQVSHIRSVGTPATDNHVDGRNACKRLPQRLAVANADNYAFYAQCKLNAMILCKSANTAQPHIFPAICPTKQGRRDSRKSLSGYGRPVPYESQQYGTRSRLV</sequence>
<evidence type="ECO:0000256" key="9">
    <source>
        <dbReference type="ARBA" id="ARBA00022801"/>
    </source>
</evidence>
<comment type="function">
    <text evidence="13">Secreted metalloproteinase that allows assimilation of proteinaceous substrates. Shows high activities on basic nuclear substrates such as histone and protamine.</text>
</comment>
<dbReference type="EMBL" id="JAGTJR010000063">
    <property type="protein sequence ID" value="KAH7021826.1"/>
    <property type="molecule type" value="Genomic_DNA"/>
</dbReference>
<evidence type="ECO:0000256" key="12">
    <source>
        <dbReference type="ARBA" id="ARBA00023145"/>
    </source>
</evidence>
<feature type="chain" id="PRO_5044986909" description="Neutral protease 2" evidence="13">
    <location>
        <begin position="19"/>
        <end position="542"/>
    </location>
</feature>
<dbReference type="InterPro" id="IPR050414">
    <property type="entry name" value="Fungal_M35_metalloproteases"/>
</dbReference>
<comment type="similarity">
    <text evidence="3 13">Belongs to the peptidase M35 family.</text>
</comment>
<organism evidence="16 17">
    <name type="scientific">Macrophomina phaseolina</name>
    <dbReference type="NCBI Taxonomy" id="35725"/>
    <lineage>
        <taxon>Eukaryota</taxon>
        <taxon>Fungi</taxon>
        <taxon>Dikarya</taxon>
        <taxon>Ascomycota</taxon>
        <taxon>Pezizomycotina</taxon>
        <taxon>Dothideomycetes</taxon>
        <taxon>Dothideomycetes incertae sedis</taxon>
        <taxon>Botryosphaeriales</taxon>
        <taxon>Botryosphaeriaceae</taxon>
        <taxon>Macrophomina</taxon>
    </lineage>
</organism>
<keyword evidence="6 13" id="KW-0165">Cleavage on pair of basic residues</keyword>
<keyword evidence="17" id="KW-1185">Reference proteome</keyword>
<dbReference type="Gene3D" id="2.60.40.2970">
    <property type="match status" value="1"/>
</dbReference>
<dbReference type="Gene3D" id="3.40.390.10">
    <property type="entry name" value="Collagenase (Catalytic Domain)"/>
    <property type="match status" value="1"/>
</dbReference>
<dbReference type="InterPro" id="IPR029463">
    <property type="entry name" value="Lys_MEP"/>
</dbReference>
<evidence type="ECO:0000256" key="6">
    <source>
        <dbReference type="ARBA" id="ARBA00022685"/>
    </source>
</evidence>
<feature type="compositionally biased region" description="Polar residues" evidence="14">
    <location>
        <begin position="531"/>
        <end position="542"/>
    </location>
</feature>
<keyword evidence="8 13" id="KW-0732">Signal</keyword>
<evidence type="ECO:0000256" key="8">
    <source>
        <dbReference type="ARBA" id="ARBA00022729"/>
    </source>
</evidence>
<dbReference type="CDD" id="cd11008">
    <property type="entry name" value="M35_deuterolysin_like"/>
    <property type="match status" value="1"/>
</dbReference>